<evidence type="ECO:0000259" key="1">
    <source>
        <dbReference type="Pfam" id="PF01425"/>
    </source>
</evidence>
<dbReference type="PANTHER" id="PTHR43372">
    <property type="entry name" value="FATTY-ACID AMIDE HYDROLASE"/>
    <property type="match status" value="1"/>
</dbReference>
<feature type="domain" description="Amidase" evidence="1">
    <location>
        <begin position="25"/>
        <end position="465"/>
    </location>
</feature>
<dbReference type="Pfam" id="PF01425">
    <property type="entry name" value="Amidase"/>
    <property type="match status" value="1"/>
</dbReference>
<dbReference type="GO" id="GO:0012505">
    <property type="term" value="C:endomembrane system"/>
    <property type="evidence" value="ECO:0007669"/>
    <property type="project" value="TreeGrafter"/>
</dbReference>
<accession>A0A845QFN1</accession>
<keyword evidence="3" id="KW-1185">Reference proteome</keyword>
<dbReference type="InterPro" id="IPR036928">
    <property type="entry name" value="AS_sf"/>
</dbReference>
<keyword evidence="2" id="KW-0378">Hydrolase</keyword>
<dbReference type="InterPro" id="IPR023631">
    <property type="entry name" value="Amidase_dom"/>
</dbReference>
<dbReference type="AlphaFoldDB" id="A0A845QFN1"/>
<evidence type="ECO:0000313" key="3">
    <source>
        <dbReference type="Proteomes" id="UP000470384"/>
    </source>
</evidence>
<comment type="caution">
    <text evidence="2">The sequence shown here is derived from an EMBL/GenBank/DDBJ whole genome shotgun (WGS) entry which is preliminary data.</text>
</comment>
<dbReference type="EMBL" id="WXYQ01000018">
    <property type="protein sequence ID" value="NBG97139.1"/>
    <property type="molecule type" value="Genomic_DNA"/>
</dbReference>
<name>A0A845QFN1_9HYPH</name>
<organism evidence="2 3">
    <name type="scientific">Pyruvatibacter mobilis</name>
    <dbReference type="NCBI Taxonomy" id="1712261"/>
    <lineage>
        <taxon>Bacteria</taxon>
        <taxon>Pseudomonadati</taxon>
        <taxon>Pseudomonadota</taxon>
        <taxon>Alphaproteobacteria</taxon>
        <taxon>Hyphomicrobiales</taxon>
        <taxon>Parvibaculaceae</taxon>
        <taxon>Pyruvatibacter</taxon>
    </lineage>
</organism>
<dbReference type="GO" id="GO:0004040">
    <property type="term" value="F:amidase activity"/>
    <property type="evidence" value="ECO:0007669"/>
    <property type="project" value="UniProtKB-EC"/>
</dbReference>
<dbReference type="SUPFAM" id="SSF75304">
    <property type="entry name" value="Amidase signature (AS) enzymes"/>
    <property type="match status" value="1"/>
</dbReference>
<dbReference type="NCBIfam" id="NF004816">
    <property type="entry name" value="PRK06170.1"/>
    <property type="match status" value="1"/>
</dbReference>
<protein>
    <submittedName>
        <fullName evidence="2">Amidase</fullName>
        <ecNumber evidence="2">3.5.1.4</ecNumber>
    </submittedName>
</protein>
<evidence type="ECO:0000313" key="2">
    <source>
        <dbReference type="EMBL" id="NBG97139.1"/>
    </source>
</evidence>
<dbReference type="Gene3D" id="3.90.1300.10">
    <property type="entry name" value="Amidase signature (AS) domain"/>
    <property type="match status" value="1"/>
</dbReference>
<reference evidence="2 3" key="1">
    <citation type="journal article" date="2016" name="Int. J. Syst. Evol. Microbiol.">
        <title>Pyruvatibacter mobilis gen. nov., sp. nov., a marine bacterium from the culture broth of Picochlorum sp. 122.</title>
        <authorList>
            <person name="Wang G."/>
            <person name="Tang M."/>
            <person name="Wu H."/>
            <person name="Dai S."/>
            <person name="Li T."/>
            <person name="Chen C."/>
            <person name="He H."/>
            <person name="Fan J."/>
            <person name="Xiang W."/>
            <person name="Li X."/>
        </authorList>
    </citation>
    <scope>NUCLEOTIDE SEQUENCE [LARGE SCALE GENOMIC DNA]</scope>
    <source>
        <strain evidence="2 3">GYP-11</strain>
    </source>
</reference>
<dbReference type="EC" id="3.5.1.4" evidence="2"/>
<dbReference type="OrthoDB" id="9814821at2"/>
<sequence>MSDLSFAPAHVLAAMIRRREISAVELLDHFTARHAAHNGKVNAIVATDFERALAQAEEADHALSRGELWGPYHGVPMTIKDALETEGLTTTGGSPMFKDHVPERDADAVARIKAAGAIVFGKTNVPLFSGDLQSYNEVYGTTNNPWDLTRGPGGSSGGAAAALAAGLTPLEIGSDIGGSIRTPSHLCGVFGHKPSYDLVSKRGHLPGLPGSLFQPDLSVVGPLARSARDLEITLSMIMGPDDFNAVGYAPALPEPRARDPRELTIATWFDDPFCPVESENVAIMEQAADALEKAGATVHRDARPDFDFAEAFEIYSTLLHGGTTRGFPAPVVARMKEAAATLDPSDTSHEAMQARGAALTHHRWLELKEEQAQMRAKWAQFFDTYDAVLMAVIPVAAFPHDQQSNFHKRALTVNGEARPYLDLVSWAGLPLVSYLPSTAVPVSRTKAGLPVGVQVVGPYLEDFTTIAIASMLERELGGFVAPPDFA</sequence>
<gene>
    <name evidence="2" type="ORF">GTQ45_15485</name>
</gene>
<proteinExistence type="predicted"/>
<dbReference type="InterPro" id="IPR052739">
    <property type="entry name" value="FAAH2"/>
</dbReference>
<dbReference type="Proteomes" id="UP000470384">
    <property type="component" value="Unassembled WGS sequence"/>
</dbReference>
<dbReference type="GeneID" id="300655294"/>
<dbReference type="PANTHER" id="PTHR43372:SF4">
    <property type="entry name" value="FATTY-ACID AMIDE HYDROLASE 2"/>
    <property type="match status" value="1"/>
</dbReference>
<dbReference type="RefSeq" id="WP_160589080.1">
    <property type="nucleotide sequence ID" value="NZ_BMHN01000001.1"/>
</dbReference>